<keyword evidence="3 8" id="KW-0997">Cell inner membrane</keyword>
<evidence type="ECO:0000256" key="3">
    <source>
        <dbReference type="ARBA" id="ARBA00022519"/>
    </source>
</evidence>
<proteinExistence type="inferred from homology"/>
<evidence type="ECO:0000256" key="7">
    <source>
        <dbReference type="ARBA" id="ARBA00023136"/>
    </source>
</evidence>
<evidence type="ECO:0000313" key="9">
    <source>
        <dbReference type="EMBL" id="PWI33955.1"/>
    </source>
</evidence>
<keyword evidence="2 8" id="KW-1003">Cell membrane</keyword>
<evidence type="ECO:0000256" key="8">
    <source>
        <dbReference type="HAMAP-Rule" id="MF_00914"/>
    </source>
</evidence>
<dbReference type="InterPro" id="IPR010574">
    <property type="entry name" value="Ala_export_AlaE"/>
</dbReference>
<keyword evidence="10" id="KW-1185">Reference proteome</keyword>
<evidence type="ECO:0000256" key="5">
    <source>
        <dbReference type="ARBA" id="ARBA00022970"/>
    </source>
</evidence>
<dbReference type="GO" id="GO:0032973">
    <property type="term" value="P:amino acid export across plasma membrane"/>
    <property type="evidence" value="ECO:0007669"/>
    <property type="project" value="UniProtKB-UniRule"/>
</dbReference>
<keyword evidence="4 8" id="KW-0812">Transmembrane</keyword>
<dbReference type="AlphaFoldDB" id="A0A2U3BB49"/>
<dbReference type="HAMAP" id="MF_00914">
    <property type="entry name" value="L_Ala_exporter"/>
    <property type="match status" value="1"/>
</dbReference>
<comment type="similarity">
    <text evidence="8">Belongs to the AlaE exporter family.</text>
</comment>
<name>A0A2U3BB49_9VIBR</name>
<keyword evidence="6 8" id="KW-1133">Transmembrane helix</keyword>
<dbReference type="GO" id="GO:0005886">
    <property type="term" value="C:plasma membrane"/>
    <property type="evidence" value="ECO:0007669"/>
    <property type="project" value="UniProtKB-SubCell"/>
</dbReference>
<gene>
    <name evidence="8" type="primary">alaE</name>
    <name evidence="9" type="ORF">DI392_07070</name>
</gene>
<keyword evidence="7 8" id="KW-0472">Membrane</keyword>
<dbReference type="Pfam" id="PF06610">
    <property type="entry name" value="AlaE"/>
    <property type="match status" value="1"/>
</dbReference>
<dbReference type="EMBL" id="QFWT01000003">
    <property type="protein sequence ID" value="PWI33955.1"/>
    <property type="molecule type" value="Genomic_DNA"/>
</dbReference>
<evidence type="ECO:0000256" key="4">
    <source>
        <dbReference type="ARBA" id="ARBA00022692"/>
    </source>
</evidence>
<reference evidence="9 10" key="1">
    <citation type="submission" date="2018-05" db="EMBL/GenBank/DDBJ databases">
        <title>Vibrio limimaris sp. nov., isolated from marine sediment.</title>
        <authorList>
            <person name="Li C.-M."/>
        </authorList>
    </citation>
    <scope>NUCLEOTIDE SEQUENCE [LARGE SCALE GENOMIC DNA]</scope>
    <source>
        <strain evidence="9 10">E4404</strain>
    </source>
</reference>
<dbReference type="Proteomes" id="UP000245362">
    <property type="component" value="Unassembled WGS sequence"/>
</dbReference>
<organism evidence="9 10">
    <name type="scientific">Vibrio albus</name>
    <dbReference type="NCBI Taxonomy" id="2200953"/>
    <lineage>
        <taxon>Bacteria</taxon>
        <taxon>Pseudomonadati</taxon>
        <taxon>Pseudomonadota</taxon>
        <taxon>Gammaproteobacteria</taxon>
        <taxon>Vibrionales</taxon>
        <taxon>Vibrionaceae</taxon>
        <taxon>Vibrio</taxon>
    </lineage>
</organism>
<feature type="transmembrane region" description="Helical" evidence="8">
    <location>
        <begin position="12"/>
        <end position="37"/>
    </location>
</feature>
<evidence type="ECO:0000256" key="2">
    <source>
        <dbReference type="ARBA" id="ARBA00022475"/>
    </source>
</evidence>
<protein>
    <recommendedName>
        <fullName evidence="8">L-alanine exporter AlaE</fullName>
    </recommendedName>
</protein>
<feature type="transmembrane region" description="Helical" evidence="8">
    <location>
        <begin position="82"/>
        <end position="105"/>
    </location>
</feature>
<comment type="caution">
    <text evidence="9">The sequence shown here is derived from an EMBL/GenBank/DDBJ whole genome shotgun (WGS) entry which is preliminary data.</text>
</comment>
<evidence type="ECO:0000313" key="10">
    <source>
        <dbReference type="Proteomes" id="UP000245362"/>
    </source>
</evidence>
<evidence type="ECO:0000256" key="6">
    <source>
        <dbReference type="ARBA" id="ARBA00022989"/>
    </source>
</evidence>
<comment type="function">
    <text evidence="8">Exports L-alanine.</text>
</comment>
<keyword evidence="5 8" id="KW-0029">Amino-acid transport</keyword>
<dbReference type="GO" id="GO:0034639">
    <property type="term" value="F:L-amino acid efflux transmembrane transporter activity"/>
    <property type="evidence" value="ECO:0007669"/>
    <property type="project" value="UniProtKB-UniRule"/>
</dbReference>
<comment type="subcellular location">
    <subcellularLocation>
        <location evidence="8">Cell inner membrane</location>
        <topology evidence="8">Multi-pass membrane protein</topology>
    </subcellularLocation>
</comment>
<keyword evidence="1 8" id="KW-0813">Transport</keyword>
<dbReference type="RefSeq" id="WP_109319207.1">
    <property type="nucleotide sequence ID" value="NZ_QFWT01000003.1"/>
</dbReference>
<sequence>MKVQLPFSVRHAVADTFAMVIFCFAVGMVVEILISGMTFEQSLASRLLSIPVNTAIAWPYGIYRDWFITVAGKVSASKVVKLVADLLAFVSFQLPVYAGILFSVGASPDQIITAVASTAVISCGMGVVYGQFLEICRRWFRVPGYCQQA</sequence>
<accession>A0A2U3BB49</accession>
<dbReference type="OrthoDB" id="9006207at2"/>
<feature type="transmembrane region" description="Helical" evidence="8">
    <location>
        <begin position="111"/>
        <end position="132"/>
    </location>
</feature>
<evidence type="ECO:0000256" key="1">
    <source>
        <dbReference type="ARBA" id="ARBA00022448"/>
    </source>
</evidence>